<keyword evidence="1" id="KW-0732">Signal</keyword>
<feature type="chain" id="PRO_5030886686" description="DUF1223 domain-containing protein" evidence="1">
    <location>
        <begin position="31"/>
        <end position="244"/>
    </location>
</feature>
<gene>
    <name evidence="2" type="ORF">FHR19_003263</name>
</gene>
<accession>A0A7W9EKR1</accession>
<dbReference type="Proteomes" id="UP000557739">
    <property type="component" value="Unassembled WGS sequence"/>
</dbReference>
<feature type="signal peptide" evidence="1">
    <location>
        <begin position="1"/>
        <end position="30"/>
    </location>
</feature>
<dbReference type="RefSeq" id="WP_184030573.1">
    <property type="nucleotide sequence ID" value="NZ_JACIJJ010000006.1"/>
</dbReference>
<dbReference type="PANTHER" id="PTHR36057:SF1">
    <property type="entry name" value="LIPOPROTEIN LIPID ATTACHMENT SITE-LIKE PROTEIN, PUTATIVE (DUF1223)-RELATED"/>
    <property type="match status" value="1"/>
</dbReference>
<dbReference type="PROSITE" id="PS51257">
    <property type="entry name" value="PROKAR_LIPOPROTEIN"/>
    <property type="match status" value="1"/>
</dbReference>
<reference evidence="2 3" key="1">
    <citation type="submission" date="2020-08" db="EMBL/GenBank/DDBJ databases">
        <title>Genomic Encyclopedia of Type Strains, Phase IV (KMG-IV): sequencing the most valuable type-strain genomes for metagenomic binning, comparative biology and taxonomic classification.</title>
        <authorList>
            <person name="Goeker M."/>
        </authorList>
    </citation>
    <scope>NUCLEOTIDE SEQUENCE [LARGE SCALE GENOMIC DNA]</scope>
    <source>
        <strain evidence="2 3">DSM 27244</strain>
    </source>
</reference>
<dbReference type="SUPFAM" id="SSF52833">
    <property type="entry name" value="Thioredoxin-like"/>
    <property type="match status" value="1"/>
</dbReference>
<organism evidence="2 3">
    <name type="scientific">Sphingomonas yantingensis</name>
    <dbReference type="NCBI Taxonomy" id="1241761"/>
    <lineage>
        <taxon>Bacteria</taxon>
        <taxon>Pseudomonadati</taxon>
        <taxon>Pseudomonadota</taxon>
        <taxon>Alphaproteobacteria</taxon>
        <taxon>Sphingomonadales</taxon>
        <taxon>Sphingomonadaceae</taxon>
        <taxon>Sphingomonas</taxon>
    </lineage>
</organism>
<evidence type="ECO:0008006" key="4">
    <source>
        <dbReference type="Google" id="ProtNLM"/>
    </source>
</evidence>
<protein>
    <recommendedName>
        <fullName evidence="4">DUF1223 domain-containing protein</fullName>
    </recommendedName>
</protein>
<dbReference type="Pfam" id="PF06764">
    <property type="entry name" value="DUF1223"/>
    <property type="match status" value="1"/>
</dbReference>
<evidence type="ECO:0000313" key="3">
    <source>
        <dbReference type="Proteomes" id="UP000557739"/>
    </source>
</evidence>
<dbReference type="PANTHER" id="PTHR36057">
    <property type="match status" value="1"/>
</dbReference>
<sequence length="244" mass="25490">MILAQLRYRAPLLAAAIALTACSAAGTSTAPPRTADASPALVVELYQSQGCSSCPPAIANVNAIADRPDVLALTFAVTYWDRLGWKDTFGDPAFTDRQRRYAVAAGRPGVFTPQVIVNGRTSIVGGRRAELDAALKATPRLAGGPAIAANGSDVTIAAGIRPGRPAAVWLVRYDPRTLRVAIGRGENGGRKIDHRNVVRQLIRLGSWNGSATRFSVGQAVPKGLAGAILVQDGANGPILAARHV</sequence>
<evidence type="ECO:0000313" key="2">
    <source>
        <dbReference type="EMBL" id="MBB5699886.1"/>
    </source>
</evidence>
<evidence type="ECO:0000256" key="1">
    <source>
        <dbReference type="SAM" id="SignalP"/>
    </source>
</evidence>
<dbReference type="InterPro" id="IPR036249">
    <property type="entry name" value="Thioredoxin-like_sf"/>
</dbReference>
<dbReference type="InterPro" id="IPR010634">
    <property type="entry name" value="DUF1223"/>
</dbReference>
<comment type="caution">
    <text evidence="2">The sequence shown here is derived from an EMBL/GenBank/DDBJ whole genome shotgun (WGS) entry which is preliminary data.</text>
</comment>
<proteinExistence type="predicted"/>
<dbReference type="EMBL" id="JACIJJ010000006">
    <property type="protein sequence ID" value="MBB5699886.1"/>
    <property type="molecule type" value="Genomic_DNA"/>
</dbReference>
<name>A0A7W9EKR1_9SPHN</name>
<keyword evidence="3" id="KW-1185">Reference proteome</keyword>
<dbReference type="AlphaFoldDB" id="A0A7W9EKR1"/>